<evidence type="ECO:0000256" key="3">
    <source>
        <dbReference type="ARBA" id="ARBA00022989"/>
    </source>
</evidence>
<keyword evidence="9" id="KW-1185">Reference proteome</keyword>
<keyword evidence="2 6" id="KW-0812">Transmembrane</keyword>
<feature type="domain" description="O-antigen ligase-related" evidence="7">
    <location>
        <begin position="246"/>
        <end position="407"/>
    </location>
</feature>
<dbReference type="GO" id="GO:0016020">
    <property type="term" value="C:membrane"/>
    <property type="evidence" value="ECO:0007669"/>
    <property type="project" value="UniProtKB-SubCell"/>
</dbReference>
<reference evidence="9" key="1">
    <citation type="submission" date="2016-04" db="EMBL/GenBank/DDBJ databases">
        <authorList>
            <person name="Strapagiel D."/>
            <person name="Borowka P."/>
            <person name="Marciniak B."/>
            <person name="Bakula Z."/>
            <person name="Van Ingen J."/>
            <person name="Safianowska A."/>
            <person name="Dziadek J."/>
            <person name="Jagielski T."/>
        </authorList>
    </citation>
    <scope>NUCLEOTIDE SEQUENCE [LARGE SCALE GENOMIC DNA]</scope>
    <source>
        <strain evidence="9">1010001458</strain>
    </source>
</reference>
<evidence type="ECO:0000256" key="1">
    <source>
        <dbReference type="ARBA" id="ARBA00004141"/>
    </source>
</evidence>
<name>A0A164AK24_9MYCO</name>
<evidence type="ECO:0000259" key="7">
    <source>
        <dbReference type="Pfam" id="PF04932"/>
    </source>
</evidence>
<feature type="transmembrane region" description="Helical" evidence="6">
    <location>
        <begin position="170"/>
        <end position="190"/>
    </location>
</feature>
<feature type="transmembrane region" description="Helical" evidence="6">
    <location>
        <begin position="12"/>
        <end position="32"/>
    </location>
</feature>
<gene>
    <name evidence="8" type="ORF">A4G28_08315</name>
</gene>
<feature type="transmembrane region" description="Helical" evidence="6">
    <location>
        <begin position="391"/>
        <end position="415"/>
    </location>
</feature>
<feature type="transmembrane region" description="Helical" evidence="6">
    <location>
        <begin position="84"/>
        <end position="104"/>
    </location>
</feature>
<dbReference type="AlphaFoldDB" id="A0A164AK24"/>
<evidence type="ECO:0000256" key="6">
    <source>
        <dbReference type="SAM" id="Phobius"/>
    </source>
</evidence>
<organism evidence="8 9">
    <name type="scientific">Mycobacterium ostraviense</name>
    <dbReference type="NCBI Taxonomy" id="2738409"/>
    <lineage>
        <taxon>Bacteria</taxon>
        <taxon>Bacillati</taxon>
        <taxon>Actinomycetota</taxon>
        <taxon>Actinomycetes</taxon>
        <taxon>Mycobacteriales</taxon>
        <taxon>Mycobacteriaceae</taxon>
        <taxon>Mycobacterium</taxon>
    </lineage>
</organism>
<feature type="transmembrane region" description="Helical" evidence="6">
    <location>
        <begin position="260"/>
        <end position="276"/>
    </location>
</feature>
<dbReference type="EMBL" id="LWCI01000105">
    <property type="protein sequence ID" value="KZS62562.1"/>
    <property type="molecule type" value="Genomic_DNA"/>
</dbReference>
<keyword evidence="3 6" id="KW-1133">Transmembrane helix</keyword>
<feature type="transmembrane region" description="Helical" evidence="6">
    <location>
        <begin position="61"/>
        <end position="78"/>
    </location>
</feature>
<evidence type="ECO:0000256" key="2">
    <source>
        <dbReference type="ARBA" id="ARBA00022692"/>
    </source>
</evidence>
<feature type="transmembrane region" description="Helical" evidence="6">
    <location>
        <begin position="145"/>
        <end position="163"/>
    </location>
</feature>
<dbReference type="InterPro" id="IPR007016">
    <property type="entry name" value="O-antigen_ligase-rel_domated"/>
</dbReference>
<accession>A0A164AK24</accession>
<proteinExistence type="predicted"/>
<protein>
    <submittedName>
        <fullName evidence="8">Polymerase</fullName>
    </submittedName>
</protein>
<feature type="transmembrane region" description="Helical" evidence="6">
    <location>
        <begin position="210"/>
        <end position="230"/>
    </location>
</feature>
<evidence type="ECO:0000256" key="5">
    <source>
        <dbReference type="SAM" id="MobiDB-lite"/>
    </source>
</evidence>
<evidence type="ECO:0000256" key="4">
    <source>
        <dbReference type="ARBA" id="ARBA00023136"/>
    </source>
</evidence>
<feature type="transmembrane region" description="Helical" evidence="6">
    <location>
        <begin position="283"/>
        <end position="302"/>
    </location>
</feature>
<feature type="region of interest" description="Disordered" evidence="5">
    <location>
        <begin position="469"/>
        <end position="490"/>
    </location>
</feature>
<dbReference type="Proteomes" id="UP000077342">
    <property type="component" value="Unassembled WGS sequence"/>
</dbReference>
<feature type="transmembrane region" description="Helical" evidence="6">
    <location>
        <begin position="116"/>
        <end position="139"/>
    </location>
</feature>
<feature type="transmembrane region" description="Helical" evidence="6">
    <location>
        <begin position="38"/>
        <end position="54"/>
    </location>
</feature>
<keyword evidence="4 6" id="KW-0472">Membrane</keyword>
<comment type="caution">
    <text evidence="8">The sequence shown here is derived from an EMBL/GenBank/DDBJ whole genome shotgun (WGS) entry which is preliminary data.</text>
</comment>
<comment type="subcellular location">
    <subcellularLocation>
        <location evidence="1">Membrane</location>
        <topology evidence="1">Multi-pass membrane protein</topology>
    </subcellularLocation>
</comment>
<sequence length="490" mass="51559">MILYLRDRHRLVMTGAVFAAFLFGCFLVGVFAVRQTGQGLMLIAAIFSLVVYWAKPEAMVWVALFWAFAALPAGLHVGKVVGPAVIYAYQAALVLAICYLIPVVKPRFSDFALPGMFALIVVLSTAAGLAAGNAAWVVVRESTTLLEMVAGFILALLIVKGNYVTGSIRAMAVILWFSAAMAIVGSFHAIRLAGRAETVQGTGAGEALRIILSAQTPATAVLTALIAAAIVGGARPAMYLALGPPALIITLLSFSRNPLISFAVAAVVALLAGFSWSTLRRSVTLTAIGAVVIAATLAWSLFLLKGSSTGAWVAEQFSAFNRRVLGGVSTGALAVDPSTLDRLREVDNLDRAIAQAPLFGHGLGYAYQLPYGNDPDEFTMKFYPTYSHLFYLWWLAKAGVVGMAAFAVFALTPLFRALRRTSAPAKISAAVSAGLLAMSTVWPLPEMPTDAVSLGLALGATMGYAGVRPTGPETDDTAVDRAPVLTGGLR</sequence>
<dbReference type="Pfam" id="PF04932">
    <property type="entry name" value="Wzy_C"/>
    <property type="match status" value="1"/>
</dbReference>
<feature type="transmembrane region" description="Helical" evidence="6">
    <location>
        <begin position="237"/>
        <end position="254"/>
    </location>
</feature>
<evidence type="ECO:0000313" key="8">
    <source>
        <dbReference type="EMBL" id="KZS62562.1"/>
    </source>
</evidence>
<evidence type="ECO:0000313" key="9">
    <source>
        <dbReference type="Proteomes" id="UP000077342"/>
    </source>
</evidence>
<dbReference type="PROSITE" id="PS51257">
    <property type="entry name" value="PROKAR_LIPOPROTEIN"/>
    <property type="match status" value="1"/>
</dbReference>